<dbReference type="AlphaFoldDB" id="A0A2N7AWL3"/>
<keyword evidence="1" id="KW-0472">Membrane</keyword>
<comment type="caution">
    <text evidence="2">The sequence shown here is derived from an EMBL/GenBank/DDBJ whole genome shotgun (WGS) entry which is preliminary data.</text>
</comment>
<reference evidence="2 3" key="1">
    <citation type="submission" date="2017-05" db="EMBL/GenBank/DDBJ databases">
        <title>Lactobacillus nurukis nov., sp. nov., isolated from nuruk.</title>
        <authorList>
            <person name="Kim S.-J."/>
        </authorList>
    </citation>
    <scope>NUCLEOTIDE SEQUENCE [LARGE SCALE GENOMIC DNA]</scope>
    <source>
        <strain evidence="2 3">SYF10-1a</strain>
    </source>
</reference>
<keyword evidence="1" id="KW-0812">Transmembrane</keyword>
<evidence type="ECO:0000313" key="2">
    <source>
        <dbReference type="EMBL" id="PMD73134.1"/>
    </source>
</evidence>
<evidence type="ECO:0008006" key="4">
    <source>
        <dbReference type="Google" id="ProtNLM"/>
    </source>
</evidence>
<proteinExistence type="predicted"/>
<keyword evidence="1" id="KW-1133">Transmembrane helix</keyword>
<evidence type="ECO:0000256" key="1">
    <source>
        <dbReference type="SAM" id="Phobius"/>
    </source>
</evidence>
<evidence type="ECO:0000313" key="3">
    <source>
        <dbReference type="Proteomes" id="UP000235649"/>
    </source>
</evidence>
<keyword evidence="3" id="KW-1185">Reference proteome</keyword>
<sequence>MIWKYVFGVLGIFFGIYQMVNSFKYVKMIQKHGNKSTSSFVGYAVWYSFAFGLGISLLGIALTLNAF</sequence>
<dbReference type="EMBL" id="NIPR01000005">
    <property type="protein sequence ID" value="PMD73134.1"/>
    <property type="molecule type" value="Genomic_DNA"/>
</dbReference>
<dbReference type="Proteomes" id="UP000235649">
    <property type="component" value="Unassembled WGS sequence"/>
</dbReference>
<accession>A0A2N7AWL3</accession>
<name>A0A2N7AWL3_9LACO</name>
<feature type="transmembrane region" description="Helical" evidence="1">
    <location>
        <begin position="44"/>
        <end position="64"/>
    </location>
</feature>
<protein>
    <recommendedName>
        <fullName evidence="4">Immunity protein</fullName>
    </recommendedName>
</protein>
<gene>
    <name evidence="2" type="ORF">CBP76_03085</name>
</gene>
<feature type="transmembrane region" description="Helical" evidence="1">
    <location>
        <begin position="6"/>
        <end position="23"/>
    </location>
</feature>
<organism evidence="2 3">
    <name type="scientific">Companilactobacillus nuruki</name>
    <dbReference type="NCBI Taxonomy" id="1993540"/>
    <lineage>
        <taxon>Bacteria</taxon>
        <taxon>Bacillati</taxon>
        <taxon>Bacillota</taxon>
        <taxon>Bacilli</taxon>
        <taxon>Lactobacillales</taxon>
        <taxon>Lactobacillaceae</taxon>
        <taxon>Companilactobacillus</taxon>
    </lineage>
</organism>